<dbReference type="CDD" id="cd00156">
    <property type="entry name" value="REC"/>
    <property type="match status" value="2"/>
</dbReference>
<proteinExistence type="predicted"/>
<accession>A0ABT8TI64</accession>
<evidence type="ECO:0000256" key="2">
    <source>
        <dbReference type="ARBA" id="ARBA00023012"/>
    </source>
</evidence>
<dbReference type="PANTHER" id="PTHR45138">
    <property type="entry name" value="REGULATORY COMPONENTS OF SENSORY TRANSDUCTION SYSTEM"/>
    <property type="match status" value="1"/>
</dbReference>
<dbReference type="GO" id="GO:0052621">
    <property type="term" value="F:diguanylate cyclase activity"/>
    <property type="evidence" value="ECO:0007669"/>
    <property type="project" value="UniProtKB-EC"/>
</dbReference>
<evidence type="ECO:0000259" key="7">
    <source>
        <dbReference type="PROSITE" id="PS50887"/>
    </source>
</evidence>
<dbReference type="Pfam" id="PF01627">
    <property type="entry name" value="Hpt"/>
    <property type="match status" value="1"/>
</dbReference>
<dbReference type="Proteomes" id="UP001168380">
    <property type="component" value="Unassembled WGS sequence"/>
</dbReference>
<dbReference type="CDD" id="cd01949">
    <property type="entry name" value="GGDEF"/>
    <property type="match status" value="1"/>
</dbReference>
<dbReference type="Gene3D" id="3.40.50.2300">
    <property type="match status" value="2"/>
</dbReference>
<evidence type="ECO:0000256" key="1">
    <source>
        <dbReference type="ARBA" id="ARBA00012528"/>
    </source>
</evidence>
<feature type="domain" description="Response regulatory" evidence="6">
    <location>
        <begin position="132"/>
        <end position="249"/>
    </location>
</feature>
<dbReference type="InterPro" id="IPR050469">
    <property type="entry name" value="Diguanylate_Cyclase"/>
</dbReference>
<dbReference type="InterPro" id="IPR011006">
    <property type="entry name" value="CheY-like_superfamily"/>
</dbReference>
<evidence type="ECO:0000313" key="10">
    <source>
        <dbReference type="Proteomes" id="UP001168380"/>
    </source>
</evidence>
<reference evidence="9" key="1">
    <citation type="submission" date="2023-07" db="EMBL/GenBank/DDBJ databases">
        <title>Gilvimarinus algae sp. nov., isolated from the surface of Kelp.</title>
        <authorList>
            <person name="Sun Y.Y."/>
            <person name="Gong Y."/>
            <person name="Du Z.J."/>
        </authorList>
    </citation>
    <scope>NUCLEOTIDE SEQUENCE</scope>
    <source>
        <strain evidence="9">SDUM040014</strain>
    </source>
</reference>
<dbReference type="InterPro" id="IPR008207">
    <property type="entry name" value="Sig_transdc_His_kin_Hpt_dom"/>
</dbReference>
<dbReference type="InterPro" id="IPR036641">
    <property type="entry name" value="HPT_dom_sf"/>
</dbReference>
<evidence type="ECO:0000256" key="5">
    <source>
        <dbReference type="PROSITE-ProRule" id="PRU00169"/>
    </source>
</evidence>
<dbReference type="NCBIfam" id="TIGR00254">
    <property type="entry name" value="GGDEF"/>
    <property type="match status" value="1"/>
</dbReference>
<feature type="domain" description="HPt" evidence="8">
    <location>
        <begin position="9"/>
        <end position="119"/>
    </location>
</feature>
<dbReference type="RefSeq" id="WP_302714808.1">
    <property type="nucleotide sequence ID" value="NZ_JAULRT010000062.1"/>
</dbReference>
<dbReference type="PROSITE" id="PS50110">
    <property type="entry name" value="RESPONSE_REGULATORY"/>
    <property type="match status" value="2"/>
</dbReference>
<comment type="catalytic activity">
    <reaction evidence="3">
        <text>2 GTP = 3',3'-c-di-GMP + 2 diphosphate</text>
        <dbReference type="Rhea" id="RHEA:24898"/>
        <dbReference type="ChEBI" id="CHEBI:33019"/>
        <dbReference type="ChEBI" id="CHEBI:37565"/>
        <dbReference type="ChEBI" id="CHEBI:58805"/>
        <dbReference type="EC" id="2.7.7.65"/>
    </reaction>
</comment>
<dbReference type="Pfam" id="PF00990">
    <property type="entry name" value="GGDEF"/>
    <property type="match status" value="1"/>
</dbReference>
<protein>
    <recommendedName>
        <fullName evidence="1">diguanylate cyclase</fullName>
        <ecNumber evidence="1">2.7.7.65</ecNumber>
    </recommendedName>
</protein>
<dbReference type="PROSITE" id="PS50894">
    <property type="entry name" value="HPT"/>
    <property type="match status" value="1"/>
</dbReference>
<sequence>MNPTKKAQVLEKLEKLKQEYRAHLPGELDAIRSETQCLGESPSQTKLTSLHRRLHKLAGSAGSFGLSELSARARALELILQDWMDGKPPAYAERQALAEDLNKLGASSLVTPKVHARGSGHTAVHPGKHRNLVYLIEDDASVARELRLALDNFGYQVRHFPRLDLAEEAILAKRPDFLIVDIMFAEENRQGPESIARLQALHEDPLSVVFVSSRNDFDAHLAAVRAGAVGYFVKPLDIPEVIDCLESHLNLYQAAPYRVLIVDDDALLAERYKLVLEGAGMLVEAVTDPRLVLEAMNDFHPEVVLLDLNLPGCRGYELAQLIRLNPDWLRVAIAYLSSEQDEMQQVQAIRHGGEDFLTKPISDLRLVSAVSVRAARSRQLSDAIDRDSLTGLLKHARIKEQVNIELERAARQGKPVSVAMIDLDHFKDVNDTYGHAVGDRVIRALSQLMRQRLRKTDSIGRYGGEEFVAILPDCDQQSACELLNAIRESFAALNFSVGDKVFSVTLSAGVATSSGAWKTNMLEAADQALYRAKDSGRNRVDAADNSAG</sequence>
<evidence type="ECO:0000313" key="9">
    <source>
        <dbReference type="EMBL" id="MDO3383789.1"/>
    </source>
</evidence>
<keyword evidence="9" id="KW-0548">Nucleotidyltransferase</keyword>
<name>A0ABT8TI64_9GAMM</name>
<dbReference type="InterPro" id="IPR000160">
    <property type="entry name" value="GGDEF_dom"/>
</dbReference>
<dbReference type="SMART" id="SM00448">
    <property type="entry name" value="REC"/>
    <property type="match status" value="2"/>
</dbReference>
<dbReference type="SUPFAM" id="SSF52172">
    <property type="entry name" value="CheY-like"/>
    <property type="match status" value="2"/>
</dbReference>
<dbReference type="EC" id="2.7.7.65" evidence="1"/>
<keyword evidence="10" id="KW-1185">Reference proteome</keyword>
<organism evidence="9 10">
    <name type="scientific">Gilvimarinus algae</name>
    <dbReference type="NCBI Taxonomy" id="3058037"/>
    <lineage>
        <taxon>Bacteria</taxon>
        <taxon>Pseudomonadati</taxon>
        <taxon>Pseudomonadota</taxon>
        <taxon>Gammaproteobacteria</taxon>
        <taxon>Cellvibrionales</taxon>
        <taxon>Cellvibrionaceae</taxon>
        <taxon>Gilvimarinus</taxon>
    </lineage>
</organism>
<feature type="domain" description="Response regulatory" evidence="6">
    <location>
        <begin position="258"/>
        <end position="374"/>
    </location>
</feature>
<dbReference type="PANTHER" id="PTHR45138:SF9">
    <property type="entry name" value="DIGUANYLATE CYCLASE DGCM-RELATED"/>
    <property type="match status" value="1"/>
</dbReference>
<dbReference type="EMBL" id="JAULRT010000062">
    <property type="protein sequence ID" value="MDO3383789.1"/>
    <property type="molecule type" value="Genomic_DNA"/>
</dbReference>
<dbReference type="Gene3D" id="3.30.70.270">
    <property type="match status" value="1"/>
</dbReference>
<dbReference type="InterPro" id="IPR001789">
    <property type="entry name" value="Sig_transdc_resp-reg_receiver"/>
</dbReference>
<dbReference type="InterPro" id="IPR029787">
    <property type="entry name" value="Nucleotide_cyclase"/>
</dbReference>
<comment type="caution">
    <text evidence="9">The sequence shown here is derived from an EMBL/GenBank/DDBJ whole genome shotgun (WGS) entry which is preliminary data.</text>
</comment>
<feature type="modified residue" description="4-aspartylphosphate" evidence="5">
    <location>
        <position position="181"/>
    </location>
</feature>
<keyword evidence="5" id="KW-0597">Phosphoprotein</keyword>
<dbReference type="SUPFAM" id="SSF55073">
    <property type="entry name" value="Nucleotide cyclase"/>
    <property type="match status" value="1"/>
</dbReference>
<dbReference type="Gene3D" id="1.20.120.160">
    <property type="entry name" value="HPT domain"/>
    <property type="match status" value="1"/>
</dbReference>
<evidence type="ECO:0000256" key="4">
    <source>
        <dbReference type="PROSITE-ProRule" id="PRU00110"/>
    </source>
</evidence>
<gene>
    <name evidence="9" type="ORF">QWI16_16520</name>
</gene>
<dbReference type="SMART" id="SM00267">
    <property type="entry name" value="GGDEF"/>
    <property type="match status" value="1"/>
</dbReference>
<dbReference type="InterPro" id="IPR043128">
    <property type="entry name" value="Rev_trsase/Diguanyl_cyclase"/>
</dbReference>
<feature type="domain" description="GGDEF" evidence="7">
    <location>
        <begin position="414"/>
        <end position="545"/>
    </location>
</feature>
<keyword evidence="9" id="KW-0808">Transferase</keyword>
<dbReference type="PROSITE" id="PS50887">
    <property type="entry name" value="GGDEF"/>
    <property type="match status" value="1"/>
</dbReference>
<feature type="modified residue" description="4-aspartylphosphate" evidence="5">
    <location>
        <position position="307"/>
    </location>
</feature>
<dbReference type="Pfam" id="PF00072">
    <property type="entry name" value="Response_reg"/>
    <property type="match status" value="2"/>
</dbReference>
<keyword evidence="2" id="KW-0902">Two-component regulatory system</keyword>
<evidence type="ECO:0000259" key="8">
    <source>
        <dbReference type="PROSITE" id="PS50894"/>
    </source>
</evidence>
<dbReference type="CDD" id="cd00088">
    <property type="entry name" value="HPT"/>
    <property type="match status" value="1"/>
</dbReference>
<feature type="modified residue" description="Phosphohistidine" evidence="4">
    <location>
        <position position="55"/>
    </location>
</feature>
<evidence type="ECO:0000256" key="3">
    <source>
        <dbReference type="ARBA" id="ARBA00034247"/>
    </source>
</evidence>
<evidence type="ECO:0000259" key="6">
    <source>
        <dbReference type="PROSITE" id="PS50110"/>
    </source>
</evidence>
<dbReference type="SUPFAM" id="SSF47226">
    <property type="entry name" value="Histidine-containing phosphotransfer domain, HPT domain"/>
    <property type="match status" value="1"/>
</dbReference>